<organism evidence="1 2">
    <name type="scientific">Aspergillus nanangensis</name>
    <dbReference type="NCBI Taxonomy" id="2582783"/>
    <lineage>
        <taxon>Eukaryota</taxon>
        <taxon>Fungi</taxon>
        <taxon>Dikarya</taxon>
        <taxon>Ascomycota</taxon>
        <taxon>Pezizomycotina</taxon>
        <taxon>Eurotiomycetes</taxon>
        <taxon>Eurotiomycetidae</taxon>
        <taxon>Eurotiales</taxon>
        <taxon>Aspergillaceae</taxon>
        <taxon>Aspergillus</taxon>
        <taxon>Aspergillus subgen. Circumdati</taxon>
    </lineage>
</organism>
<name>A0AAD4CAI7_ASPNN</name>
<dbReference type="EMBL" id="VCAU01000207">
    <property type="protein sequence ID" value="KAF9882861.1"/>
    <property type="molecule type" value="Genomic_DNA"/>
</dbReference>
<proteinExistence type="predicted"/>
<reference evidence="1" key="2">
    <citation type="submission" date="2020-02" db="EMBL/GenBank/DDBJ databases">
        <authorList>
            <person name="Gilchrist C.L.M."/>
            <person name="Chooi Y.-H."/>
        </authorList>
    </citation>
    <scope>NUCLEOTIDE SEQUENCE</scope>
    <source>
        <strain evidence="1">MST-FP2251</strain>
    </source>
</reference>
<evidence type="ECO:0000313" key="2">
    <source>
        <dbReference type="Proteomes" id="UP001194746"/>
    </source>
</evidence>
<reference evidence="1" key="1">
    <citation type="journal article" date="2019" name="Beilstein J. Org. Chem.">
        <title>Nanangenines: drimane sesquiterpenoids as the dominant metabolite cohort of a novel Australian fungus, Aspergillus nanangensis.</title>
        <authorList>
            <person name="Lacey H.J."/>
            <person name="Gilchrist C.L.M."/>
            <person name="Crombie A."/>
            <person name="Kalaitzis J.A."/>
            <person name="Vuong D."/>
            <person name="Rutledge P.J."/>
            <person name="Turner P."/>
            <person name="Pitt J.I."/>
            <person name="Lacey E."/>
            <person name="Chooi Y.H."/>
            <person name="Piggott A.M."/>
        </authorList>
    </citation>
    <scope>NUCLEOTIDE SEQUENCE</scope>
    <source>
        <strain evidence="1">MST-FP2251</strain>
    </source>
</reference>
<protein>
    <submittedName>
        <fullName evidence="1">Uncharacterized protein</fullName>
    </submittedName>
</protein>
<gene>
    <name evidence="1" type="ORF">FE257_004947</name>
</gene>
<sequence length="240" mass="26327">MIQQRPNNALMSALYGVCDISNLRICATFQEQNRTRSNSLLNPPKGCSAHRTFTSSPESSSNLTSARQMPMLWGTEAFLSCGSILLKRLTCTPYVNNNRTPGTCSAFTAANRASVISYSLLISSPPSTLAADRNSATISTCPWNADYEFRMVYDAGTGRCPWTCCLGRMLGARQSICSFVYPTIDHVADDVQMASVGRQQNRMWPEVVKYARAFSPELGGCRAFSPFGPRYVLGQRGSSI</sequence>
<dbReference type="AlphaFoldDB" id="A0AAD4CAI7"/>
<evidence type="ECO:0000313" key="1">
    <source>
        <dbReference type="EMBL" id="KAF9882861.1"/>
    </source>
</evidence>
<accession>A0AAD4CAI7</accession>
<dbReference type="Proteomes" id="UP001194746">
    <property type="component" value="Unassembled WGS sequence"/>
</dbReference>
<keyword evidence="2" id="KW-1185">Reference proteome</keyword>
<comment type="caution">
    <text evidence="1">The sequence shown here is derived from an EMBL/GenBank/DDBJ whole genome shotgun (WGS) entry which is preliminary data.</text>
</comment>